<dbReference type="EMBL" id="UAVP01000011">
    <property type="protein sequence ID" value="SQA76585.1"/>
    <property type="molecule type" value="Genomic_DNA"/>
</dbReference>
<accession>A0AAX2IEU6</accession>
<dbReference type="AlphaFoldDB" id="A0AAX2IEU6"/>
<evidence type="ECO:0000313" key="2">
    <source>
        <dbReference type="EMBL" id="SQA76585.1"/>
    </source>
</evidence>
<protein>
    <submittedName>
        <fullName evidence="2">Uncharacterized protein</fullName>
    </submittedName>
</protein>
<reference evidence="2 3" key="1">
    <citation type="submission" date="2018-06" db="EMBL/GenBank/DDBJ databases">
        <authorList>
            <consortium name="Pathogen Informatics"/>
            <person name="Doyle S."/>
        </authorList>
    </citation>
    <scope>NUCLEOTIDE SEQUENCE [LARGE SCALE GENOMIC DNA]</scope>
    <source>
        <strain evidence="2 3">NCTC11653</strain>
    </source>
</reference>
<name>A0AAX2IEU6_CAPSP</name>
<proteinExistence type="predicted"/>
<evidence type="ECO:0000313" key="3">
    <source>
        <dbReference type="Proteomes" id="UP000249902"/>
    </source>
</evidence>
<organism evidence="2 3">
    <name type="scientific">Capnocytophaga sputigena</name>
    <dbReference type="NCBI Taxonomy" id="1019"/>
    <lineage>
        <taxon>Bacteria</taxon>
        <taxon>Pseudomonadati</taxon>
        <taxon>Bacteroidota</taxon>
        <taxon>Flavobacteriia</taxon>
        <taxon>Flavobacteriales</taxon>
        <taxon>Flavobacteriaceae</taxon>
        <taxon>Capnocytophaga</taxon>
    </lineage>
</organism>
<dbReference type="Proteomes" id="UP000249902">
    <property type="component" value="Unassembled WGS sequence"/>
</dbReference>
<evidence type="ECO:0000256" key="1">
    <source>
        <dbReference type="SAM" id="SignalP"/>
    </source>
</evidence>
<keyword evidence="1" id="KW-0732">Signal</keyword>
<gene>
    <name evidence="2" type="ORF">NCTC11653_02512</name>
</gene>
<comment type="caution">
    <text evidence="2">The sequence shown here is derived from an EMBL/GenBank/DDBJ whole genome shotgun (WGS) entry which is preliminary data.</text>
</comment>
<feature type="signal peptide" evidence="1">
    <location>
        <begin position="1"/>
        <end position="19"/>
    </location>
</feature>
<feature type="chain" id="PRO_5043466356" evidence="1">
    <location>
        <begin position="20"/>
        <end position="74"/>
    </location>
</feature>
<sequence>MKKYILFSAITLFVIGLQAQNKFKVTPDEARNGSYTISPTLPKDGMVKAGTVLTLKATPATGYIFDSGYYSLPE</sequence>